<evidence type="ECO:0000313" key="2">
    <source>
        <dbReference type="EMBL" id="CAF9936944.1"/>
    </source>
</evidence>
<dbReference type="AlphaFoldDB" id="A0A8H3G8V9"/>
<feature type="chain" id="PRO_5034123153" evidence="1">
    <location>
        <begin position="20"/>
        <end position="206"/>
    </location>
</feature>
<evidence type="ECO:0000313" key="3">
    <source>
        <dbReference type="Proteomes" id="UP000664203"/>
    </source>
</evidence>
<proteinExistence type="predicted"/>
<reference evidence="2" key="1">
    <citation type="submission" date="2021-03" db="EMBL/GenBank/DDBJ databases">
        <authorList>
            <person name="Tagirdzhanova G."/>
        </authorList>
    </citation>
    <scope>NUCLEOTIDE SEQUENCE</scope>
</reference>
<accession>A0A8H3G8V9</accession>
<feature type="signal peptide" evidence="1">
    <location>
        <begin position="1"/>
        <end position="19"/>
    </location>
</feature>
<sequence>MIPSLTALGLPLLANTNLAVTPLNNNTSPALEATVGIANLTYPSWPEVPFPVRLHGPGLLFRNVFLVIASAQIFQGSPAASVPELQHFLQEFAGNIQREHPVPGFVPRHVTQSTIDVSSCTRWIVKINEGPLGDRLPTAVTLAILDELGRMLRSFGPTSIYWGVKDFGVVFPWAYGSLTIGKIVGVSLNKSSSNENGEVQTASELL</sequence>
<evidence type="ECO:0000256" key="1">
    <source>
        <dbReference type="SAM" id="SignalP"/>
    </source>
</evidence>
<gene>
    <name evidence="2" type="ORF">ALECFALPRED_007014</name>
</gene>
<dbReference type="EMBL" id="CAJPDR010000457">
    <property type="protein sequence ID" value="CAF9936944.1"/>
    <property type="molecule type" value="Genomic_DNA"/>
</dbReference>
<dbReference type="OrthoDB" id="5347868at2759"/>
<organism evidence="2 3">
    <name type="scientific">Alectoria fallacina</name>
    <dbReference type="NCBI Taxonomy" id="1903189"/>
    <lineage>
        <taxon>Eukaryota</taxon>
        <taxon>Fungi</taxon>
        <taxon>Dikarya</taxon>
        <taxon>Ascomycota</taxon>
        <taxon>Pezizomycotina</taxon>
        <taxon>Lecanoromycetes</taxon>
        <taxon>OSLEUM clade</taxon>
        <taxon>Lecanoromycetidae</taxon>
        <taxon>Lecanorales</taxon>
        <taxon>Lecanorineae</taxon>
        <taxon>Parmeliaceae</taxon>
        <taxon>Alectoria</taxon>
    </lineage>
</organism>
<dbReference type="Proteomes" id="UP000664203">
    <property type="component" value="Unassembled WGS sequence"/>
</dbReference>
<comment type="caution">
    <text evidence="2">The sequence shown here is derived from an EMBL/GenBank/DDBJ whole genome shotgun (WGS) entry which is preliminary data.</text>
</comment>
<keyword evidence="1" id="KW-0732">Signal</keyword>
<protein>
    <submittedName>
        <fullName evidence="2">Uncharacterized protein</fullName>
    </submittedName>
</protein>
<name>A0A8H3G8V9_9LECA</name>
<keyword evidence="3" id="KW-1185">Reference proteome</keyword>